<feature type="transmembrane region" description="Helical" evidence="1">
    <location>
        <begin position="137"/>
        <end position="155"/>
    </location>
</feature>
<protein>
    <recommendedName>
        <fullName evidence="4">CPBP family intramembrane metalloprotease</fullName>
    </recommendedName>
</protein>
<keyword evidence="1" id="KW-0812">Transmembrane</keyword>
<gene>
    <name evidence="2" type="ORF">M0L20_08485</name>
</gene>
<sequence length="249" mass="28433">MQAFTPTFSDFQNYLRWPDYQQPLTDSSKKPLLVQVRTFLSEYPLLLSFMLLSTGMVLLMEQVTGENIFTPLLQRYTSSIGILVAAVPVAVILEEVVFRAILRLTPNRLRNTGSFLIAGLAGYCYQHIPGSNHRTSTLWFVLTWGVAAYALGNWLKRPAVFNRIHAFWQANFRWIYYAITGLYACSKIHDGFNALTGWQLLILPLMLLIGLLSGSYYGYIRMKYGFWYAVAVHSLMIVTPLTLEVLRTL</sequence>
<evidence type="ECO:0008006" key="4">
    <source>
        <dbReference type="Google" id="ProtNLM"/>
    </source>
</evidence>
<dbReference type="Proteomes" id="UP001202180">
    <property type="component" value="Unassembled WGS sequence"/>
</dbReference>
<feature type="transmembrane region" description="Helical" evidence="1">
    <location>
        <begin position="80"/>
        <end position="102"/>
    </location>
</feature>
<evidence type="ECO:0000256" key="1">
    <source>
        <dbReference type="SAM" id="Phobius"/>
    </source>
</evidence>
<accession>A0ABT0HI96</accession>
<evidence type="ECO:0000313" key="2">
    <source>
        <dbReference type="EMBL" id="MCK8491883.1"/>
    </source>
</evidence>
<keyword evidence="1" id="KW-0472">Membrane</keyword>
<name>A0ABT0HI96_9BACT</name>
<evidence type="ECO:0000313" key="3">
    <source>
        <dbReference type="Proteomes" id="UP001202180"/>
    </source>
</evidence>
<feature type="transmembrane region" description="Helical" evidence="1">
    <location>
        <begin position="167"/>
        <end position="185"/>
    </location>
</feature>
<feature type="transmembrane region" description="Helical" evidence="1">
    <location>
        <begin position="43"/>
        <end position="60"/>
    </location>
</feature>
<dbReference type="RefSeq" id="WP_248476480.1">
    <property type="nucleotide sequence ID" value="NZ_JALPRF010000001.1"/>
</dbReference>
<keyword evidence="3" id="KW-1185">Reference proteome</keyword>
<feature type="transmembrane region" description="Helical" evidence="1">
    <location>
        <begin position="108"/>
        <end position="125"/>
    </location>
</feature>
<comment type="caution">
    <text evidence="2">The sequence shown here is derived from an EMBL/GenBank/DDBJ whole genome shotgun (WGS) entry which is preliminary data.</text>
</comment>
<proteinExistence type="predicted"/>
<feature type="transmembrane region" description="Helical" evidence="1">
    <location>
        <begin position="197"/>
        <end position="219"/>
    </location>
</feature>
<reference evidence="2 3" key="1">
    <citation type="submission" date="2022-04" db="EMBL/GenBank/DDBJ databases">
        <title>Spirosoma sp. strain RP8 genome sequencing and assembly.</title>
        <authorList>
            <person name="Jung Y."/>
        </authorList>
    </citation>
    <scope>NUCLEOTIDE SEQUENCE [LARGE SCALE GENOMIC DNA]</scope>
    <source>
        <strain evidence="2 3">RP8</strain>
    </source>
</reference>
<feature type="transmembrane region" description="Helical" evidence="1">
    <location>
        <begin position="225"/>
        <end position="246"/>
    </location>
</feature>
<organism evidence="2 3">
    <name type="scientific">Spirosoma liriopis</name>
    <dbReference type="NCBI Taxonomy" id="2937440"/>
    <lineage>
        <taxon>Bacteria</taxon>
        <taxon>Pseudomonadati</taxon>
        <taxon>Bacteroidota</taxon>
        <taxon>Cytophagia</taxon>
        <taxon>Cytophagales</taxon>
        <taxon>Cytophagaceae</taxon>
        <taxon>Spirosoma</taxon>
    </lineage>
</organism>
<dbReference type="EMBL" id="JALPRF010000001">
    <property type="protein sequence ID" value="MCK8491883.1"/>
    <property type="molecule type" value="Genomic_DNA"/>
</dbReference>
<keyword evidence="1" id="KW-1133">Transmembrane helix</keyword>